<reference evidence="2 3" key="1">
    <citation type="submission" date="2022-03" db="EMBL/GenBank/DDBJ databases">
        <title>Genome data of Colletotrichum spp.</title>
        <authorList>
            <person name="Utami Y.D."/>
            <person name="Hiruma K."/>
        </authorList>
    </citation>
    <scope>NUCLEOTIDE SEQUENCE [LARGE SCALE GENOMIC DNA]</scope>
    <source>
        <strain evidence="2 3">MAFF 239500</strain>
    </source>
</reference>
<evidence type="ECO:0000313" key="3">
    <source>
        <dbReference type="Proteomes" id="UP001055115"/>
    </source>
</evidence>
<dbReference type="EMBL" id="BQXU01000012">
    <property type="protein sequence ID" value="GKT45335.1"/>
    <property type="molecule type" value="Genomic_DNA"/>
</dbReference>
<name>A0AA37P0A3_9PEZI</name>
<dbReference type="Proteomes" id="UP001055115">
    <property type="component" value="Unassembled WGS sequence"/>
</dbReference>
<feature type="compositionally biased region" description="Acidic residues" evidence="1">
    <location>
        <begin position="514"/>
        <end position="528"/>
    </location>
</feature>
<dbReference type="GeneID" id="73326317"/>
<comment type="caution">
    <text evidence="2">The sequence shown here is derived from an EMBL/GenBank/DDBJ whole genome shotgun (WGS) entry which is preliminary data.</text>
</comment>
<evidence type="ECO:0000313" key="2">
    <source>
        <dbReference type="EMBL" id="GKT45335.1"/>
    </source>
</evidence>
<proteinExistence type="predicted"/>
<gene>
    <name evidence="2" type="ORF">ColSpa_05515</name>
</gene>
<evidence type="ECO:0000256" key="1">
    <source>
        <dbReference type="SAM" id="MobiDB-lite"/>
    </source>
</evidence>
<dbReference type="RefSeq" id="XP_049127685.1">
    <property type="nucleotide sequence ID" value="XM_049271728.1"/>
</dbReference>
<protein>
    <submittedName>
        <fullName evidence="2">Uncharacterized protein</fullName>
    </submittedName>
</protein>
<feature type="region of interest" description="Disordered" evidence="1">
    <location>
        <begin position="496"/>
        <end position="528"/>
    </location>
</feature>
<feature type="compositionally biased region" description="Basic and acidic residues" evidence="1">
    <location>
        <begin position="496"/>
        <end position="513"/>
    </location>
</feature>
<organism evidence="2 3">
    <name type="scientific">Colletotrichum spaethianum</name>
    <dbReference type="NCBI Taxonomy" id="700344"/>
    <lineage>
        <taxon>Eukaryota</taxon>
        <taxon>Fungi</taxon>
        <taxon>Dikarya</taxon>
        <taxon>Ascomycota</taxon>
        <taxon>Pezizomycotina</taxon>
        <taxon>Sordariomycetes</taxon>
        <taxon>Hypocreomycetidae</taxon>
        <taxon>Glomerellales</taxon>
        <taxon>Glomerellaceae</taxon>
        <taxon>Colletotrichum</taxon>
        <taxon>Colletotrichum spaethianum species complex</taxon>
    </lineage>
</organism>
<dbReference type="AlphaFoldDB" id="A0AA37P0A3"/>
<keyword evidence="3" id="KW-1185">Reference proteome</keyword>
<sequence>MALGSVDGHVKGAKVELAQVKERSVDVARLQVEVGGVAVLALAGVQVEIQVADEAFSLGGIVPDAKDDDVLVPGDVLALARGAQGLAVLRLELNKDEAQQLLKDLEHAGNRRCDGEVLGNLVLVDAVFLLNHQAVVELVVPEVVVAVVGNPPGLGIGLLELQEVLDLLGATGRQAGAEVAQEVGDGFGGLGHLVLDSEGGVVRVPEHAGSLITEDDGLLEQRDVLVALVLVLDEDLAPRIGVLCELEGGEEVGVLERKLELALVLAGALLQPIKDILVHTVQLLGREPDAAILLVEVLLELDLDLTKALLDLLEAIALGSGRQTQAHLDIVLVVLLEQTQALRVQALRVLLLVDGLNQLVHILPHVHFDGELVHDGVGLGRSLAQGGVARDVLVEAQDACRQSALVLVLGNGSHDIVEAGLVDGDLGDELVEQGPGLVADLLGVADDGLLGAREDGGRLGRGLVLVGDHGASHQGAVCRGGRCGEEGDLHWFEAQLGEERSDSRDCSGGRQDEGCDEEYEEKGEGEEG</sequence>
<accession>A0AA37P0A3</accession>